<dbReference type="EMBL" id="BMON01000005">
    <property type="protein sequence ID" value="GGM50612.1"/>
    <property type="molecule type" value="Genomic_DNA"/>
</dbReference>
<dbReference type="Gene3D" id="1.10.340.30">
    <property type="entry name" value="Hypothetical protein, domain 2"/>
    <property type="match status" value="1"/>
</dbReference>
<dbReference type="InterPro" id="IPR018117">
    <property type="entry name" value="C5_DNA_meth_AS"/>
</dbReference>
<dbReference type="GO" id="GO:0032259">
    <property type="term" value="P:methylation"/>
    <property type="evidence" value="ECO:0007669"/>
    <property type="project" value="UniProtKB-KW"/>
</dbReference>
<dbReference type="SUPFAM" id="SSF53335">
    <property type="entry name" value="S-adenosyl-L-methionine-dependent methyltransferases"/>
    <property type="match status" value="1"/>
</dbReference>
<dbReference type="PROSITE" id="PS51679">
    <property type="entry name" value="SAM_MT_C5"/>
    <property type="match status" value="1"/>
</dbReference>
<evidence type="ECO:0000256" key="5">
    <source>
        <dbReference type="RuleBase" id="RU000416"/>
    </source>
</evidence>
<dbReference type="NCBIfam" id="TIGR00675">
    <property type="entry name" value="dcm"/>
    <property type="match status" value="1"/>
</dbReference>
<reference evidence="7" key="2">
    <citation type="submission" date="2020-09" db="EMBL/GenBank/DDBJ databases">
        <authorList>
            <person name="Sun Q."/>
            <person name="Ohkuma M."/>
        </authorList>
    </citation>
    <scope>NUCLEOTIDE SEQUENCE</scope>
    <source>
        <strain evidence="7">JCM 15759</strain>
    </source>
</reference>
<dbReference type="PROSITE" id="PS00095">
    <property type="entry name" value="C5_MTASE_2"/>
    <property type="match status" value="1"/>
</dbReference>
<dbReference type="EC" id="2.1.1.37" evidence="1"/>
<dbReference type="InterPro" id="IPR029063">
    <property type="entry name" value="SAM-dependent_MTases_sf"/>
</dbReference>
<dbReference type="GO" id="GO:0006281">
    <property type="term" value="P:DNA repair"/>
    <property type="evidence" value="ECO:0007669"/>
    <property type="project" value="InterPro"/>
</dbReference>
<dbReference type="GO" id="GO:0003677">
    <property type="term" value="F:DNA binding"/>
    <property type="evidence" value="ECO:0007669"/>
    <property type="project" value="TreeGrafter"/>
</dbReference>
<dbReference type="SUPFAM" id="SSF48150">
    <property type="entry name" value="DNA-glycosylase"/>
    <property type="match status" value="1"/>
</dbReference>
<dbReference type="InterPro" id="IPR011257">
    <property type="entry name" value="DNA_glycosylase"/>
</dbReference>
<evidence type="ECO:0000256" key="2">
    <source>
        <dbReference type="ARBA" id="ARBA00022603"/>
    </source>
</evidence>
<dbReference type="PROSITE" id="PS00094">
    <property type="entry name" value="C5_MTASE_1"/>
    <property type="match status" value="1"/>
</dbReference>
<sequence>MAGLSGDGNEVEIPSILSNSPDSEFARHQEFVLRHVDFLVDVLTAEQYENGFQHPRGCPTATPETQSRERRTGESFPCRYDALPTVESETECVCEDPLAGSDDPLDTVAAVAIAQPNRPPAQRYFDTEYRRIIATLRENVGSWRKIASLDWNQLEDELNRITNRPGVLDERVTRLYELLGAVSDCEKTDGVTLRELGGIPYSSFADLLSGFPGVSRSDAWWVMLVAFDKPVWPADPYVDGMLCTLGLIGPGQFQDDTERRELLEEELSTRQIPQLHRAIAGHAVKAGIDVCSDTCETRKFFLSHRLRKQAAEDPEKPVLVDLFSGAGGLSLGFDRQSWTIELALDNDQDATDTYRLNHPEIPHEKVVCGDIREEIDQGLVEKIERTPDVVVGGPPCQSLSQAGYRARLADDDEYNILDDDRTGLYEEYVEIVEELRPRALVMENVEGMVSEIDDTGIKVGDLVIDGLESIGASGHGYVCDYQLIDCAEYGIPQHRERVIILGVREDLVDQSGEVIIDDLFEAVAAAAPSEQFDLKQALSGLPKLSRGEGGNVVPDRVRGSRSRYVDRNGLDADLGLCFNHQAREHPMEKDRILFDEALEPGDTGWDVKYAKDGKYAEFIEYDVGTEENPRFKDKYRMLKWDEPAPTVVAHLAKDSNNFVLPDYYEHASGVTGKPDNERNRGITPREAARVQSFPDDYLFLGTFTSWFRQIGNAVPPLLGEQIAFTLEKYLQSPVSSPTSQPSPERASTDD</sequence>
<dbReference type="Proteomes" id="UP000656367">
    <property type="component" value="Unassembled WGS sequence"/>
</dbReference>
<gene>
    <name evidence="7" type="ORF">GCM10009006_34680</name>
</gene>
<dbReference type="Gene3D" id="3.90.120.10">
    <property type="entry name" value="DNA Methylase, subunit A, domain 2"/>
    <property type="match status" value="1"/>
</dbReference>
<evidence type="ECO:0000256" key="3">
    <source>
        <dbReference type="ARBA" id="ARBA00022679"/>
    </source>
</evidence>
<dbReference type="InterPro" id="IPR031303">
    <property type="entry name" value="C5_meth_CS"/>
</dbReference>
<dbReference type="GO" id="GO:0003886">
    <property type="term" value="F:DNA (cytosine-5-)-methyltransferase activity"/>
    <property type="evidence" value="ECO:0007669"/>
    <property type="project" value="UniProtKB-EC"/>
</dbReference>
<feature type="region of interest" description="Disordered" evidence="6">
    <location>
        <begin position="51"/>
        <end position="73"/>
    </location>
</feature>
<organism evidence="7 8">
    <name type="scientific">Haloarcula argentinensis</name>
    <dbReference type="NCBI Taxonomy" id="43776"/>
    <lineage>
        <taxon>Archaea</taxon>
        <taxon>Methanobacteriati</taxon>
        <taxon>Methanobacteriota</taxon>
        <taxon>Stenosarchaea group</taxon>
        <taxon>Halobacteria</taxon>
        <taxon>Halobacteriales</taxon>
        <taxon>Haloarculaceae</taxon>
        <taxon>Haloarcula</taxon>
    </lineage>
</organism>
<dbReference type="GO" id="GO:0044027">
    <property type="term" value="P:negative regulation of gene expression via chromosomal CpG island methylation"/>
    <property type="evidence" value="ECO:0007669"/>
    <property type="project" value="TreeGrafter"/>
</dbReference>
<dbReference type="AlphaFoldDB" id="A0A830FWA4"/>
<evidence type="ECO:0000313" key="7">
    <source>
        <dbReference type="EMBL" id="GGM50612.1"/>
    </source>
</evidence>
<evidence type="ECO:0000256" key="1">
    <source>
        <dbReference type="ARBA" id="ARBA00011975"/>
    </source>
</evidence>
<dbReference type="InterPro" id="IPR001525">
    <property type="entry name" value="C5_MeTfrase"/>
</dbReference>
<dbReference type="Pfam" id="PF00145">
    <property type="entry name" value="DNA_methylase"/>
    <property type="match status" value="1"/>
</dbReference>
<dbReference type="Gene3D" id="1.10.1670.10">
    <property type="entry name" value="Helix-hairpin-Helix base-excision DNA repair enzymes (C-terminal)"/>
    <property type="match status" value="1"/>
</dbReference>
<reference evidence="7" key="1">
    <citation type="journal article" date="2014" name="Int. J. Syst. Evol. Microbiol.">
        <title>Complete genome sequence of Corynebacterium casei LMG S-19264T (=DSM 44701T), isolated from a smear-ripened cheese.</title>
        <authorList>
            <consortium name="US DOE Joint Genome Institute (JGI-PGF)"/>
            <person name="Walter F."/>
            <person name="Albersmeier A."/>
            <person name="Kalinowski J."/>
            <person name="Ruckert C."/>
        </authorList>
    </citation>
    <scope>NUCLEOTIDE SEQUENCE</scope>
    <source>
        <strain evidence="7">JCM 15759</strain>
    </source>
</reference>
<dbReference type="PRINTS" id="PR00105">
    <property type="entry name" value="C5METTRFRASE"/>
</dbReference>
<dbReference type="InterPro" id="IPR023170">
    <property type="entry name" value="HhH_base_excis_C"/>
</dbReference>
<dbReference type="RefSeq" id="WP_188853798.1">
    <property type="nucleotide sequence ID" value="NZ_BMON01000005.1"/>
</dbReference>
<evidence type="ECO:0000256" key="6">
    <source>
        <dbReference type="SAM" id="MobiDB-lite"/>
    </source>
</evidence>
<comment type="similarity">
    <text evidence="5">Belongs to the class I-like SAM-binding methyltransferase superfamily. C5-methyltransferase family.</text>
</comment>
<evidence type="ECO:0000256" key="4">
    <source>
        <dbReference type="ARBA" id="ARBA00022691"/>
    </source>
</evidence>
<dbReference type="PANTHER" id="PTHR10629">
    <property type="entry name" value="CYTOSINE-SPECIFIC METHYLTRANSFERASE"/>
    <property type="match status" value="1"/>
</dbReference>
<name>A0A830FWA4_HALAR</name>
<dbReference type="InterPro" id="IPR050390">
    <property type="entry name" value="C5-Methyltransferase"/>
</dbReference>
<protein>
    <recommendedName>
        <fullName evidence="1">DNA (cytosine-5-)-methyltransferase</fullName>
        <ecNumber evidence="1">2.1.1.37</ecNumber>
    </recommendedName>
</protein>
<keyword evidence="4" id="KW-0949">S-adenosyl-L-methionine</keyword>
<comment type="caution">
    <text evidence="7">The sequence shown here is derived from an EMBL/GenBank/DDBJ whole genome shotgun (WGS) entry which is preliminary data.</text>
</comment>
<keyword evidence="2" id="KW-0489">Methyltransferase</keyword>
<dbReference type="PANTHER" id="PTHR10629:SF52">
    <property type="entry name" value="DNA (CYTOSINE-5)-METHYLTRANSFERASE 1"/>
    <property type="match status" value="1"/>
</dbReference>
<dbReference type="OrthoDB" id="5033at2157"/>
<accession>A0A830FWA4</accession>
<keyword evidence="3" id="KW-0808">Transferase</keyword>
<proteinExistence type="inferred from homology"/>
<dbReference type="Gene3D" id="3.40.50.150">
    <property type="entry name" value="Vaccinia Virus protein VP39"/>
    <property type="match status" value="1"/>
</dbReference>
<evidence type="ECO:0000313" key="8">
    <source>
        <dbReference type="Proteomes" id="UP000656367"/>
    </source>
</evidence>